<keyword evidence="6" id="KW-0915">Sodium</keyword>
<proteinExistence type="inferred from homology"/>
<evidence type="ECO:0000256" key="1">
    <source>
        <dbReference type="ARBA" id="ARBA00004141"/>
    </source>
</evidence>
<dbReference type="InterPro" id="IPR044880">
    <property type="entry name" value="NCX_ion-bd_dom_sf"/>
</dbReference>
<comment type="subcellular location">
    <subcellularLocation>
        <location evidence="1">Membrane</location>
        <topology evidence="1">Multi-pass membrane protein</topology>
    </subcellularLocation>
</comment>
<keyword evidence="7 10" id="KW-0472">Membrane</keyword>
<dbReference type="GO" id="GO:0008324">
    <property type="term" value="F:monoatomic cation transmembrane transporter activity"/>
    <property type="evidence" value="ECO:0007669"/>
    <property type="project" value="TreeGrafter"/>
</dbReference>
<dbReference type="Pfam" id="PF01699">
    <property type="entry name" value="Na_Ca_ex"/>
    <property type="match status" value="2"/>
</dbReference>
<dbReference type="PANTHER" id="PTHR12266:SF36">
    <property type="entry name" value="OS10G0436900 PROTEIN"/>
    <property type="match status" value="1"/>
</dbReference>
<feature type="transmembrane region" description="Helical" evidence="10">
    <location>
        <begin position="543"/>
        <end position="561"/>
    </location>
</feature>
<keyword evidence="8" id="KW-0406">Ion transport</keyword>
<feature type="transmembrane region" description="Helical" evidence="10">
    <location>
        <begin position="400"/>
        <end position="420"/>
    </location>
</feature>
<evidence type="ECO:0000256" key="6">
    <source>
        <dbReference type="ARBA" id="ARBA00023053"/>
    </source>
</evidence>
<evidence type="ECO:0000256" key="5">
    <source>
        <dbReference type="ARBA" id="ARBA00022989"/>
    </source>
</evidence>
<keyword evidence="4 10" id="KW-0812">Transmembrane</keyword>
<evidence type="ECO:0000256" key="9">
    <source>
        <dbReference type="ARBA" id="ARBA00038187"/>
    </source>
</evidence>
<feature type="transmembrane region" description="Helical" evidence="10">
    <location>
        <begin position="573"/>
        <end position="595"/>
    </location>
</feature>
<dbReference type="EMBL" id="KZ305026">
    <property type="protein sequence ID" value="PIA54041.1"/>
    <property type="molecule type" value="Genomic_DNA"/>
</dbReference>
<sequence>MASLVSISPGKKISVFLNISFLFLLSFFLILHLYPSDSYILHRSKSPTNIITASLRILDVSNDSSCHNIHKYYGYSAKCEYLRSTQACSSEGYIDYLQLFYCTLGEYPVLGYSLLILWLVILFYILGHTASNYFCSSLESLSGALKLSPTIAGVTLLSLGNGANDVFASLVSFMGDGTGGVGLNSILGGAFFVSCIVVGVISITIGKRQVSVDKSSFIRDVLFLIFSLCSLLVILIIGKINIWGAFCFISLYVVYVLVVSTSHLRRNSQESLFDVSPILPTSTKNYFGDLPGENKLDRPLLSYIGEDEKLVSPDRGYIEDGNEKARTSCNTFNSSISYYFCKLLYILELPLYLPRRLTIPVISEERWSKPCAVISVTLAPVLLAVLWNSQRGSMDTRTGLVINLVGGLVGIVFGIVAFVSTKSSRPPKRCKLPWLVGGFLMSVTWSYIIAEELVSLLVSLGNIFGISPSILGLTLLAWGNSLGDLIANGAMAMNGGSDGVQVAISGCYAGPIFNTLVGLGLSLVFSCWSEYPSSYIIPKDSSLYETLAFFISGLLWALIILPRKQMRLDRVLGVGLLAIYLCFLSVRMAQTLGIVRLHGSSSL</sequence>
<feature type="transmembrane region" description="Helical" evidence="10">
    <location>
        <begin position="243"/>
        <end position="264"/>
    </location>
</feature>
<gene>
    <name evidence="12" type="ORF">AQUCO_00900547v1</name>
</gene>
<dbReference type="STRING" id="218851.A0A2G5EE97"/>
<evidence type="ECO:0000256" key="8">
    <source>
        <dbReference type="ARBA" id="ARBA00023201"/>
    </source>
</evidence>
<feature type="transmembrane region" description="Helical" evidence="10">
    <location>
        <begin position="217"/>
        <end position="237"/>
    </location>
</feature>
<dbReference type="FunCoup" id="A0A2G5EE97">
    <property type="interactions" value="276"/>
</dbReference>
<feature type="domain" description="Sodium/calcium exchanger membrane region" evidence="11">
    <location>
        <begin position="116"/>
        <end position="259"/>
    </location>
</feature>
<feature type="transmembrane region" description="Helical" evidence="10">
    <location>
        <begin position="186"/>
        <end position="205"/>
    </location>
</feature>
<dbReference type="GO" id="GO:0016020">
    <property type="term" value="C:membrane"/>
    <property type="evidence" value="ECO:0007669"/>
    <property type="project" value="UniProtKB-SubCell"/>
</dbReference>
<keyword evidence="8" id="KW-0739">Sodium transport</keyword>
<dbReference type="GO" id="GO:0015297">
    <property type="term" value="F:antiporter activity"/>
    <property type="evidence" value="ECO:0007669"/>
    <property type="project" value="UniProtKB-KW"/>
</dbReference>
<accession>A0A2G5EE97</accession>
<evidence type="ECO:0000256" key="2">
    <source>
        <dbReference type="ARBA" id="ARBA00022448"/>
    </source>
</evidence>
<evidence type="ECO:0000313" key="12">
    <source>
        <dbReference type="EMBL" id="PIA54041.1"/>
    </source>
</evidence>
<feature type="transmembrane region" description="Helical" evidence="10">
    <location>
        <begin position="432"/>
        <end position="450"/>
    </location>
</feature>
<feature type="domain" description="Sodium/calcium exchanger membrane region" evidence="11">
    <location>
        <begin position="435"/>
        <end position="587"/>
    </location>
</feature>
<keyword evidence="2" id="KW-0813">Transport</keyword>
<dbReference type="PANTHER" id="PTHR12266">
    <property type="entry name" value="NA+/CA2+ K+ INDEPENDENT EXCHANGER"/>
    <property type="match status" value="1"/>
</dbReference>
<reference evidence="12 13" key="1">
    <citation type="submission" date="2017-09" db="EMBL/GenBank/DDBJ databases">
        <title>WGS assembly of Aquilegia coerulea Goldsmith.</title>
        <authorList>
            <person name="Hodges S."/>
            <person name="Kramer E."/>
            <person name="Nordborg M."/>
            <person name="Tomkins J."/>
            <person name="Borevitz J."/>
            <person name="Derieg N."/>
            <person name="Yan J."/>
            <person name="Mihaltcheva S."/>
            <person name="Hayes R.D."/>
            <person name="Rokhsar D."/>
        </authorList>
    </citation>
    <scope>NUCLEOTIDE SEQUENCE [LARGE SCALE GENOMIC DNA]</scope>
    <source>
        <strain evidence="13">cv. Goldsmith</strain>
    </source>
</reference>
<evidence type="ECO:0000259" key="11">
    <source>
        <dbReference type="Pfam" id="PF01699"/>
    </source>
</evidence>
<comment type="similarity">
    <text evidence="9">Belongs to the Ca(2+):cation antiporter (CaCA) (TC 2.A.19) family. Cation/calcium exchanger (CCX) subfamily.</text>
</comment>
<dbReference type="OrthoDB" id="407410at2759"/>
<dbReference type="InParanoid" id="A0A2G5EE97"/>
<keyword evidence="13" id="KW-1185">Reference proteome</keyword>
<dbReference type="GO" id="GO:0006814">
    <property type="term" value="P:sodium ion transport"/>
    <property type="evidence" value="ECO:0007669"/>
    <property type="project" value="UniProtKB-KW"/>
</dbReference>
<evidence type="ECO:0000313" key="13">
    <source>
        <dbReference type="Proteomes" id="UP000230069"/>
    </source>
</evidence>
<evidence type="ECO:0000256" key="3">
    <source>
        <dbReference type="ARBA" id="ARBA00022449"/>
    </source>
</evidence>
<feature type="transmembrane region" description="Helical" evidence="10">
    <location>
        <begin position="371"/>
        <end position="388"/>
    </location>
</feature>
<evidence type="ECO:0000256" key="4">
    <source>
        <dbReference type="ARBA" id="ARBA00022692"/>
    </source>
</evidence>
<organism evidence="12 13">
    <name type="scientific">Aquilegia coerulea</name>
    <name type="common">Rocky mountain columbine</name>
    <dbReference type="NCBI Taxonomy" id="218851"/>
    <lineage>
        <taxon>Eukaryota</taxon>
        <taxon>Viridiplantae</taxon>
        <taxon>Streptophyta</taxon>
        <taxon>Embryophyta</taxon>
        <taxon>Tracheophyta</taxon>
        <taxon>Spermatophyta</taxon>
        <taxon>Magnoliopsida</taxon>
        <taxon>Ranunculales</taxon>
        <taxon>Ranunculaceae</taxon>
        <taxon>Thalictroideae</taxon>
        <taxon>Aquilegia</taxon>
    </lineage>
</organism>
<dbReference type="InterPro" id="IPR004837">
    <property type="entry name" value="NaCa_Exmemb"/>
</dbReference>
<keyword evidence="5 10" id="KW-1133">Transmembrane helix</keyword>
<evidence type="ECO:0000256" key="10">
    <source>
        <dbReference type="SAM" id="Phobius"/>
    </source>
</evidence>
<name>A0A2G5EE97_AQUCA</name>
<keyword evidence="3" id="KW-0050">Antiport</keyword>
<dbReference type="AlphaFoldDB" id="A0A2G5EE97"/>
<dbReference type="Proteomes" id="UP000230069">
    <property type="component" value="Unassembled WGS sequence"/>
</dbReference>
<feature type="transmembrane region" description="Helical" evidence="10">
    <location>
        <begin position="109"/>
        <end position="130"/>
    </location>
</feature>
<dbReference type="Gene3D" id="1.20.1420.30">
    <property type="entry name" value="NCX, central ion-binding region"/>
    <property type="match status" value="2"/>
</dbReference>
<feature type="transmembrane region" description="Helical" evidence="10">
    <location>
        <begin position="499"/>
        <end position="523"/>
    </location>
</feature>
<feature type="transmembrane region" description="Helical" evidence="10">
    <location>
        <begin position="456"/>
        <end position="478"/>
    </location>
</feature>
<feature type="transmembrane region" description="Helical" evidence="10">
    <location>
        <begin position="15"/>
        <end position="34"/>
    </location>
</feature>
<dbReference type="InterPro" id="IPR051359">
    <property type="entry name" value="CaCA_antiporter"/>
</dbReference>
<protein>
    <recommendedName>
        <fullName evidence="11">Sodium/calcium exchanger membrane region domain-containing protein</fullName>
    </recommendedName>
</protein>
<evidence type="ECO:0000256" key="7">
    <source>
        <dbReference type="ARBA" id="ARBA00023136"/>
    </source>
</evidence>